<evidence type="ECO:0000259" key="9">
    <source>
        <dbReference type="Pfam" id="PF03372"/>
    </source>
</evidence>
<evidence type="ECO:0000256" key="3">
    <source>
        <dbReference type="ARBA" id="ARBA00022722"/>
    </source>
</evidence>
<keyword evidence="10" id="KW-0255">Endonuclease</keyword>
<evidence type="ECO:0000256" key="1">
    <source>
        <dbReference type="ARBA" id="ARBA00001936"/>
    </source>
</evidence>
<dbReference type="GO" id="GO:0006281">
    <property type="term" value="P:DNA repair"/>
    <property type="evidence" value="ECO:0007669"/>
    <property type="project" value="UniProtKB-KW"/>
</dbReference>
<keyword evidence="6" id="KW-0378">Hydrolase</keyword>
<keyword evidence="10" id="KW-0269">Exonuclease</keyword>
<comment type="caution">
    <text evidence="10">The sequence shown here is derived from an EMBL/GenBank/DDBJ whole genome shotgun (WGS) entry which is preliminary data.</text>
</comment>
<dbReference type="Proteomes" id="UP000320176">
    <property type="component" value="Unassembled WGS sequence"/>
</dbReference>
<gene>
    <name evidence="10" type="ORF">Pla52n_57460</name>
</gene>
<evidence type="ECO:0000256" key="4">
    <source>
        <dbReference type="ARBA" id="ARBA00022723"/>
    </source>
</evidence>
<dbReference type="AlphaFoldDB" id="A0A5C6A3S9"/>
<evidence type="ECO:0000313" key="10">
    <source>
        <dbReference type="EMBL" id="TWT93918.1"/>
    </source>
</evidence>
<protein>
    <submittedName>
        <fullName evidence="10">Endonuclease/Exonuclease/phosphatase family protein</fullName>
    </submittedName>
</protein>
<reference evidence="10 11" key="1">
    <citation type="submission" date="2019-02" db="EMBL/GenBank/DDBJ databases">
        <title>Deep-cultivation of Planctomycetes and their phenomic and genomic characterization uncovers novel biology.</title>
        <authorList>
            <person name="Wiegand S."/>
            <person name="Jogler M."/>
            <person name="Boedeker C."/>
            <person name="Pinto D."/>
            <person name="Vollmers J."/>
            <person name="Rivas-Marin E."/>
            <person name="Kohn T."/>
            <person name="Peeters S.H."/>
            <person name="Heuer A."/>
            <person name="Rast P."/>
            <person name="Oberbeckmann S."/>
            <person name="Bunk B."/>
            <person name="Jeske O."/>
            <person name="Meyerdierks A."/>
            <person name="Storesund J.E."/>
            <person name="Kallscheuer N."/>
            <person name="Luecker S."/>
            <person name="Lage O.M."/>
            <person name="Pohl T."/>
            <person name="Merkel B.J."/>
            <person name="Hornburger P."/>
            <person name="Mueller R.-W."/>
            <person name="Bruemmer F."/>
            <person name="Labrenz M."/>
            <person name="Spormann A.M."/>
            <person name="Op Den Camp H."/>
            <person name="Overmann J."/>
            <person name="Amann R."/>
            <person name="Jetten M.S.M."/>
            <person name="Mascher T."/>
            <person name="Medema M.H."/>
            <person name="Devos D.P."/>
            <person name="Kaster A.-K."/>
            <person name="Ovreas L."/>
            <person name="Rohde M."/>
            <person name="Galperin M.Y."/>
            <person name="Jogler C."/>
        </authorList>
    </citation>
    <scope>NUCLEOTIDE SEQUENCE [LARGE SCALE GENOMIC DNA]</scope>
    <source>
        <strain evidence="10 11">Pla52n</strain>
    </source>
</reference>
<evidence type="ECO:0000256" key="6">
    <source>
        <dbReference type="ARBA" id="ARBA00022801"/>
    </source>
</evidence>
<organism evidence="10 11">
    <name type="scientific">Stieleria varia</name>
    <dbReference type="NCBI Taxonomy" id="2528005"/>
    <lineage>
        <taxon>Bacteria</taxon>
        <taxon>Pseudomonadati</taxon>
        <taxon>Planctomycetota</taxon>
        <taxon>Planctomycetia</taxon>
        <taxon>Pirellulales</taxon>
        <taxon>Pirellulaceae</taxon>
        <taxon>Stieleria</taxon>
    </lineage>
</organism>
<evidence type="ECO:0000256" key="2">
    <source>
        <dbReference type="ARBA" id="ARBA00001946"/>
    </source>
</evidence>
<dbReference type="Pfam" id="PF03372">
    <property type="entry name" value="Exo_endo_phos"/>
    <property type="match status" value="1"/>
</dbReference>
<comment type="cofactor">
    <cofactor evidence="1">
        <name>Mn(2+)</name>
        <dbReference type="ChEBI" id="CHEBI:29035"/>
    </cofactor>
</comment>
<dbReference type="InterPro" id="IPR036691">
    <property type="entry name" value="Endo/exonu/phosph_ase_sf"/>
</dbReference>
<comment type="cofactor">
    <cofactor evidence="2">
        <name>Mg(2+)</name>
        <dbReference type="ChEBI" id="CHEBI:18420"/>
    </cofactor>
</comment>
<keyword evidence="11" id="KW-1185">Reference proteome</keyword>
<evidence type="ECO:0000256" key="7">
    <source>
        <dbReference type="ARBA" id="ARBA00022842"/>
    </source>
</evidence>
<evidence type="ECO:0000256" key="5">
    <source>
        <dbReference type="ARBA" id="ARBA00022763"/>
    </source>
</evidence>
<dbReference type="EMBL" id="SJPN01000008">
    <property type="protein sequence ID" value="TWT93918.1"/>
    <property type="molecule type" value="Genomic_DNA"/>
</dbReference>
<dbReference type="PANTHER" id="PTHR15822:SF4">
    <property type="entry name" value="TYROSYL-DNA PHOSPHODIESTERASE 2"/>
    <property type="match status" value="1"/>
</dbReference>
<feature type="domain" description="Endonuclease/exonuclease/phosphatase" evidence="9">
    <location>
        <begin position="73"/>
        <end position="334"/>
    </location>
</feature>
<dbReference type="GO" id="GO:0004519">
    <property type="term" value="F:endonuclease activity"/>
    <property type="evidence" value="ECO:0007669"/>
    <property type="project" value="UniProtKB-KW"/>
</dbReference>
<dbReference type="RefSeq" id="WP_231742508.1">
    <property type="nucleotide sequence ID" value="NZ_CP151726.1"/>
</dbReference>
<keyword evidence="7" id="KW-0460">Magnesium</keyword>
<evidence type="ECO:0000313" key="11">
    <source>
        <dbReference type="Proteomes" id="UP000320176"/>
    </source>
</evidence>
<dbReference type="InterPro" id="IPR005135">
    <property type="entry name" value="Endo/exonuclease/phosphatase"/>
</dbReference>
<dbReference type="GO" id="GO:0046872">
    <property type="term" value="F:metal ion binding"/>
    <property type="evidence" value="ECO:0007669"/>
    <property type="project" value="UniProtKB-KW"/>
</dbReference>
<sequence length="384" mass="42973">MRSPALRSLNLRRLAASVCFLLPGYVLPTLVLPALILPALILPALILPALILPALILPANVASAADAEPFSIMTWNLEWFYDDFNGDNFSDLAKEMTTPSRAQWDWRRDAIAQSIATASPSVVALQEVENRRVLWYLSRALDREHKQKYTELNIESTDHFTEQDVGFLFRSPLDVLSISQRMQTRQMKASEQYFNLSKHLVGVFEVPLGNQTSGGQTETVIVLNVHLRAKAEAEALRIRQAKLIHYWVASAVAAGENVIVLGDFNTEETGDVTRPDSDLGVACGLHTPQTSDDLVDLHSRIRSPARDTHLLSKSFDRILVSPSLLTDTPGKPDLVFDSITVRQDLVIRGARDTPSQHWDDYWGQPDSDRDLSDHYPVIAKFNVR</sequence>
<dbReference type="GO" id="GO:0004527">
    <property type="term" value="F:exonuclease activity"/>
    <property type="evidence" value="ECO:0007669"/>
    <property type="project" value="UniProtKB-KW"/>
</dbReference>
<keyword evidence="3" id="KW-0540">Nuclease</keyword>
<name>A0A5C6A3S9_9BACT</name>
<proteinExistence type="predicted"/>
<accession>A0A5C6A3S9</accession>
<keyword evidence="5" id="KW-0227">DNA damage</keyword>
<dbReference type="InterPro" id="IPR051547">
    <property type="entry name" value="TDP2-like"/>
</dbReference>
<keyword evidence="4" id="KW-0479">Metal-binding</keyword>
<keyword evidence="8" id="KW-0234">DNA repair</keyword>
<dbReference type="PANTHER" id="PTHR15822">
    <property type="entry name" value="TRAF AND TNF RECEPTOR-ASSOCIATED PROTEIN"/>
    <property type="match status" value="1"/>
</dbReference>
<dbReference type="Gene3D" id="3.60.10.10">
    <property type="entry name" value="Endonuclease/exonuclease/phosphatase"/>
    <property type="match status" value="1"/>
</dbReference>
<dbReference type="SUPFAM" id="SSF56219">
    <property type="entry name" value="DNase I-like"/>
    <property type="match status" value="1"/>
</dbReference>
<evidence type="ECO:0000256" key="8">
    <source>
        <dbReference type="ARBA" id="ARBA00023204"/>
    </source>
</evidence>